<comment type="caution">
    <text evidence="2">The sequence shown here is derived from an EMBL/GenBank/DDBJ whole genome shotgun (WGS) entry which is preliminary data.</text>
</comment>
<dbReference type="VEuPathDB" id="FungiDB:PADG_07127"/>
<dbReference type="EMBL" id="LZYO01000317">
    <property type="protein sequence ID" value="ODH18856.1"/>
    <property type="molecule type" value="Genomic_DNA"/>
</dbReference>
<proteinExistence type="predicted"/>
<feature type="compositionally biased region" description="Basic residues" evidence="1">
    <location>
        <begin position="1"/>
        <end position="13"/>
    </location>
</feature>
<dbReference type="VEuPathDB" id="FungiDB:PABG_05155"/>
<dbReference type="AlphaFoldDB" id="A0A1D2J859"/>
<feature type="region of interest" description="Disordered" evidence="1">
    <location>
        <begin position="1"/>
        <end position="43"/>
    </location>
</feature>
<organism evidence="2 3">
    <name type="scientific">Paracoccidioides brasiliensis</name>
    <dbReference type="NCBI Taxonomy" id="121759"/>
    <lineage>
        <taxon>Eukaryota</taxon>
        <taxon>Fungi</taxon>
        <taxon>Dikarya</taxon>
        <taxon>Ascomycota</taxon>
        <taxon>Pezizomycotina</taxon>
        <taxon>Eurotiomycetes</taxon>
        <taxon>Eurotiomycetidae</taxon>
        <taxon>Onygenales</taxon>
        <taxon>Ajellomycetaceae</taxon>
        <taxon>Paracoccidioides</taxon>
    </lineage>
</organism>
<evidence type="ECO:0000256" key="1">
    <source>
        <dbReference type="SAM" id="MobiDB-lite"/>
    </source>
</evidence>
<accession>A0A1D2J859</accession>
<sequence length="108" mass="12695">MTRTVSKGRKSRKTEKTEKTIKKKGWGRRRRDGDGDGNDEESWRIWRNVSRETNGDIPSTSRMKAIFNRNQNILVFQPSQVASQYFIPRQQLPGIFSNLDCFKRQLFS</sequence>
<evidence type="ECO:0000313" key="2">
    <source>
        <dbReference type="EMBL" id="ODH18856.1"/>
    </source>
</evidence>
<protein>
    <submittedName>
        <fullName evidence="2">Uncharacterized protein</fullName>
    </submittedName>
</protein>
<reference evidence="2 3" key="1">
    <citation type="submission" date="2016-06" db="EMBL/GenBank/DDBJ databases">
        <authorList>
            <person name="Kjaerup R.B."/>
            <person name="Dalgaard T.S."/>
            <person name="Juul-Madsen H.R."/>
        </authorList>
    </citation>
    <scope>NUCLEOTIDE SEQUENCE [LARGE SCALE GENOMIC DNA]</scope>
    <source>
        <strain evidence="2 3">Pb300</strain>
    </source>
</reference>
<dbReference type="Proteomes" id="UP000242814">
    <property type="component" value="Unassembled WGS sequence"/>
</dbReference>
<evidence type="ECO:0000313" key="3">
    <source>
        <dbReference type="Proteomes" id="UP000242814"/>
    </source>
</evidence>
<feature type="compositionally biased region" description="Basic residues" evidence="1">
    <location>
        <begin position="21"/>
        <end position="30"/>
    </location>
</feature>
<name>A0A1D2J859_PARBR</name>
<gene>
    <name evidence="2" type="ORF">ACO22_06193</name>
</gene>